<dbReference type="OrthoDB" id="1918685at2759"/>
<dbReference type="GO" id="GO:0008270">
    <property type="term" value="F:zinc ion binding"/>
    <property type="evidence" value="ECO:0007669"/>
    <property type="project" value="UniProtKB-KW"/>
</dbReference>
<evidence type="ECO:0000256" key="1">
    <source>
        <dbReference type="ARBA" id="ARBA00011353"/>
    </source>
</evidence>
<feature type="compositionally biased region" description="Polar residues" evidence="3">
    <location>
        <begin position="119"/>
        <end position="129"/>
    </location>
</feature>
<feature type="compositionally biased region" description="Polar residues" evidence="3">
    <location>
        <begin position="8"/>
        <end position="21"/>
    </location>
</feature>
<feature type="region of interest" description="Disordered" evidence="3">
    <location>
        <begin position="352"/>
        <end position="395"/>
    </location>
</feature>
<feature type="compositionally biased region" description="Basic and acidic residues" evidence="3">
    <location>
        <begin position="352"/>
        <end position="361"/>
    </location>
</feature>
<dbReference type="AlphaFoldDB" id="A0A6A5QQS0"/>
<dbReference type="Proteomes" id="UP000800096">
    <property type="component" value="Unassembled WGS sequence"/>
</dbReference>
<dbReference type="SMART" id="SM00356">
    <property type="entry name" value="ZnF_C3H1"/>
    <property type="match status" value="3"/>
</dbReference>
<evidence type="ECO:0000256" key="3">
    <source>
        <dbReference type="SAM" id="MobiDB-lite"/>
    </source>
</evidence>
<keyword evidence="6" id="KW-1185">Reference proteome</keyword>
<feature type="zinc finger region" description="C3H1-type" evidence="2">
    <location>
        <begin position="577"/>
        <end position="605"/>
    </location>
</feature>
<feature type="domain" description="C3H1-type" evidence="4">
    <location>
        <begin position="473"/>
        <end position="503"/>
    </location>
</feature>
<feature type="compositionally biased region" description="Low complexity" evidence="3">
    <location>
        <begin position="247"/>
        <end position="260"/>
    </location>
</feature>
<reference evidence="5" key="1">
    <citation type="journal article" date="2020" name="Stud. Mycol.">
        <title>101 Dothideomycetes genomes: a test case for predicting lifestyles and emergence of pathogens.</title>
        <authorList>
            <person name="Haridas S."/>
            <person name="Albert R."/>
            <person name="Binder M."/>
            <person name="Bloem J."/>
            <person name="Labutti K."/>
            <person name="Salamov A."/>
            <person name="Andreopoulos B."/>
            <person name="Baker S."/>
            <person name="Barry K."/>
            <person name="Bills G."/>
            <person name="Bluhm B."/>
            <person name="Cannon C."/>
            <person name="Castanera R."/>
            <person name="Culley D."/>
            <person name="Daum C."/>
            <person name="Ezra D."/>
            <person name="Gonzalez J."/>
            <person name="Henrissat B."/>
            <person name="Kuo A."/>
            <person name="Liang C."/>
            <person name="Lipzen A."/>
            <person name="Lutzoni F."/>
            <person name="Magnuson J."/>
            <person name="Mondo S."/>
            <person name="Nolan M."/>
            <person name="Ohm R."/>
            <person name="Pangilinan J."/>
            <person name="Park H.-J."/>
            <person name="Ramirez L."/>
            <person name="Alfaro M."/>
            <person name="Sun H."/>
            <person name="Tritt A."/>
            <person name="Yoshinaga Y."/>
            <person name="Zwiers L.-H."/>
            <person name="Turgeon B."/>
            <person name="Goodwin S."/>
            <person name="Spatafora J."/>
            <person name="Crous P."/>
            <person name="Grigoriev I."/>
        </authorList>
    </citation>
    <scope>NUCLEOTIDE SEQUENCE</scope>
    <source>
        <strain evidence="5">HMLAC05119</strain>
    </source>
</reference>
<sequence length="1048" mass="118558">MDRDARTASPTELNSPGSDESNAYLPKRIVAEGWFPGLGKTKYLIEWVKYGTWEPTENLARTTLLEDWANLKTRLGQRRFRIHIARNIRKWFEANEAKGIFYSGDDVPTMPSRNDYHQDNTSTNSNSLFVNDHDPRPSSPPTASNNLPTKAPGARKHPFAQTTQGRASSSSSSNSDSDYESEDSRLEEIAGGEKNSKNPVEAKALATQSRKVFELGSSILSSNRSRTVPTLPKSIPGAANVTVSKLGNQGQQSTSSNGSSDTKLHHVSSGASNAIGHRNSYTTNVAANPPTNSNPRQHPKISSRPEVKPIGPASKTTNPIKFTNEPVVAQRKAWDTERLYGKLKYRGIAEKRSREEGKPDIETLDFVGSQPTSLGKRKSRDTEDNPYGRREAGHRRVQEVDTHEIVRKDTVEQAIPLEKWEADKVPLICPQWRLSNNCQYSAEMCPFLHRHKDAEGRPLTIANSNGKIPQKYRKPPLTCPFWLQGATGCRKSDDVCDFAHKNTGFLPGNSFGAPLVTVDINLTPISEQQVDRPPDKRKDIRPESIKSPEMTCWYYANLRCKLPATSCKYKHYHTGVIAPAPICHHFLNGDCHFTSGRCQYQHVLPDEPQLKRRPSTITQQESKQIPVLGQDVASISHKQHNLPSPVEEQQAPSTSDLMPEMMQRAVISTPLALPPPANFPCLNMKQHIEHALKTSFDVMFSWSHNGNQRTFLDRSAFLLFHPVDHAEELELLTRWLLMHHVDISNPWFQGGWEHYTERLAHGGSGIVIVHPDFESFSELSTLGQLLRKQVRVWSLGVQLHREHNPAASDFTPNTIHDCIEIFPLGGIVYITDHVFEEQPQLALQIFKLFLAKIDDLHKATGSASAWQDVSDLNLHWRLCVRPEFMEYLFERCEEQVEALEVGEPNANARAQIYHLLSDPKLIEQDTPGQALDPRPDKFPVISERRDLAQEDPLDYFNALARSREKANLRMVRYYGGLHIDMRRAYRHFYVVHTDASGVCALQWKREIQTLTDVISPKQCLVELRRQDDGKEHNRMFDFQEKNMSNSVE</sequence>
<feature type="domain" description="C3H1-type" evidence="4">
    <location>
        <begin position="577"/>
        <end position="605"/>
    </location>
</feature>
<evidence type="ECO:0000313" key="6">
    <source>
        <dbReference type="Proteomes" id="UP000800096"/>
    </source>
</evidence>
<feature type="compositionally biased region" description="Polar residues" evidence="3">
    <location>
        <begin position="279"/>
        <end position="296"/>
    </location>
</feature>
<feature type="zinc finger region" description="C3H1-type" evidence="2">
    <location>
        <begin position="423"/>
        <end position="452"/>
    </location>
</feature>
<feature type="region of interest" description="Disordered" evidence="3">
    <location>
        <begin position="102"/>
        <end position="200"/>
    </location>
</feature>
<accession>A0A6A5QQS0</accession>
<evidence type="ECO:0000259" key="4">
    <source>
        <dbReference type="PROSITE" id="PS50103"/>
    </source>
</evidence>
<keyword evidence="2" id="KW-0863">Zinc-finger</keyword>
<dbReference type="Gene3D" id="2.40.50.40">
    <property type="match status" value="1"/>
</dbReference>
<feature type="zinc finger region" description="C3H1-type" evidence="2">
    <location>
        <begin position="473"/>
        <end position="503"/>
    </location>
</feature>
<dbReference type="InterPro" id="IPR016197">
    <property type="entry name" value="Chromo-like_dom_sf"/>
</dbReference>
<dbReference type="SUPFAM" id="SSF54160">
    <property type="entry name" value="Chromo domain-like"/>
    <property type="match status" value="1"/>
</dbReference>
<feature type="domain" description="C3H1-type" evidence="4">
    <location>
        <begin position="423"/>
        <end position="452"/>
    </location>
</feature>
<keyword evidence="2" id="KW-0862">Zinc</keyword>
<gene>
    <name evidence="5" type="ORF">BDU57DRAFT_514657</name>
</gene>
<organism evidence="5 6">
    <name type="scientific">Ampelomyces quisqualis</name>
    <name type="common">Powdery mildew agent</name>
    <dbReference type="NCBI Taxonomy" id="50730"/>
    <lineage>
        <taxon>Eukaryota</taxon>
        <taxon>Fungi</taxon>
        <taxon>Dikarya</taxon>
        <taxon>Ascomycota</taxon>
        <taxon>Pezizomycotina</taxon>
        <taxon>Dothideomycetes</taxon>
        <taxon>Pleosporomycetidae</taxon>
        <taxon>Pleosporales</taxon>
        <taxon>Pleosporineae</taxon>
        <taxon>Phaeosphaeriaceae</taxon>
        <taxon>Ampelomyces</taxon>
    </lineage>
</organism>
<protein>
    <recommendedName>
        <fullName evidence="4">C3H1-type domain-containing protein</fullName>
    </recommendedName>
</protein>
<proteinExistence type="predicted"/>
<evidence type="ECO:0000256" key="2">
    <source>
        <dbReference type="PROSITE-ProRule" id="PRU00723"/>
    </source>
</evidence>
<dbReference type="PROSITE" id="PS50103">
    <property type="entry name" value="ZF_C3H1"/>
    <property type="match status" value="3"/>
</dbReference>
<feature type="region of interest" description="Disordered" evidence="3">
    <location>
        <begin position="1"/>
        <end position="22"/>
    </location>
</feature>
<feature type="compositionally biased region" description="Basic and acidic residues" evidence="3">
    <location>
        <begin position="380"/>
        <end position="395"/>
    </location>
</feature>
<evidence type="ECO:0000313" key="5">
    <source>
        <dbReference type="EMBL" id="KAF1918091.1"/>
    </source>
</evidence>
<keyword evidence="2" id="KW-0479">Metal-binding</keyword>
<dbReference type="Gene3D" id="3.30.1370.210">
    <property type="match status" value="2"/>
</dbReference>
<comment type="subunit">
    <text evidence="1">Component of the NuA4 histone acetyltransferase complex.</text>
</comment>
<dbReference type="InterPro" id="IPR000571">
    <property type="entry name" value="Znf_CCCH"/>
</dbReference>
<name>A0A6A5QQS0_AMPQU</name>
<feature type="region of interest" description="Disordered" evidence="3">
    <location>
        <begin position="247"/>
        <end position="320"/>
    </location>
</feature>
<dbReference type="EMBL" id="ML979134">
    <property type="protein sequence ID" value="KAF1918091.1"/>
    <property type="molecule type" value="Genomic_DNA"/>
</dbReference>